<evidence type="ECO:0000313" key="12">
    <source>
        <dbReference type="EMBL" id="PHT60169.1"/>
    </source>
</evidence>
<evidence type="ECO:0000259" key="11">
    <source>
        <dbReference type="Pfam" id="PF23559"/>
    </source>
</evidence>
<comment type="caution">
    <text evidence="12">The sequence shown here is derived from an EMBL/GenBank/DDBJ whole genome shotgun (WGS) entry which is preliminary data.</text>
</comment>
<reference evidence="13" key="2">
    <citation type="journal article" date="2017" name="J. Anim. Genet.">
        <title>Multiple reference genome sequences of hot pepper reveal the massive evolution of plant disease resistance genes by retroduplication.</title>
        <authorList>
            <person name="Kim S."/>
            <person name="Park J."/>
            <person name="Yeom S.-I."/>
            <person name="Kim Y.-M."/>
            <person name="Seo E."/>
            <person name="Kim K.-T."/>
            <person name="Kim M.-S."/>
            <person name="Lee J.M."/>
            <person name="Cheong K."/>
            <person name="Shin H.-S."/>
            <person name="Kim S.-B."/>
            <person name="Han K."/>
            <person name="Lee J."/>
            <person name="Park M."/>
            <person name="Lee H.-A."/>
            <person name="Lee H.-Y."/>
            <person name="Lee Y."/>
            <person name="Oh S."/>
            <person name="Lee J.H."/>
            <person name="Choi E."/>
            <person name="Choi E."/>
            <person name="Lee S.E."/>
            <person name="Jeon J."/>
            <person name="Kim H."/>
            <person name="Choi G."/>
            <person name="Song H."/>
            <person name="Lee J."/>
            <person name="Lee S.-C."/>
            <person name="Kwon J.-K."/>
            <person name="Lee H.-Y."/>
            <person name="Koo N."/>
            <person name="Hong Y."/>
            <person name="Kim R.W."/>
            <person name="Kang W.-H."/>
            <person name="Huh J.H."/>
            <person name="Kang B.-C."/>
            <person name="Yang T.-J."/>
            <person name="Lee Y.-H."/>
            <person name="Bennetzen J.L."/>
            <person name="Choi D."/>
        </authorList>
    </citation>
    <scope>NUCLEOTIDE SEQUENCE [LARGE SCALE GENOMIC DNA]</scope>
    <source>
        <strain evidence="13">cv. PBC81</strain>
    </source>
</reference>
<keyword evidence="7" id="KW-0067">ATP-binding</keyword>
<feature type="domain" description="NB-ARC" evidence="10">
    <location>
        <begin position="36"/>
        <end position="109"/>
    </location>
</feature>
<dbReference type="OrthoDB" id="664960at2759"/>
<comment type="subcellular location">
    <subcellularLocation>
        <location evidence="1">Membrane</location>
        <topology evidence="1">Peripheral membrane protein</topology>
    </subcellularLocation>
</comment>
<name>A0A2G2XRU1_CAPBA</name>
<accession>A0A2G2XRU1</accession>
<evidence type="ECO:0000256" key="3">
    <source>
        <dbReference type="ARBA" id="ARBA00022614"/>
    </source>
</evidence>
<dbReference type="InterPro" id="IPR042197">
    <property type="entry name" value="Apaf_helical"/>
</dbReference>
<dbReference type="Gene3D" id="1.10.10.10">
    <property type="entry name" value="Winged helix-like DNA-binding domain superfamily/Winged helix DNA-binding domain"/>
    <property type="match status" value="1"/>
</dbReference>
<proteinExistence type="inferred from homology"/>
<gene>
    <name evidence="12" type="ORF">CQW23_02532</name>
</gene>
<evidence type="ECO:0000256" key="2">
    <source>
        <dbReference type="ARBA" id="ARBA00008894"/>
    </source>
</evidence>
<evidence type="ECO:0000313" key="13">
    <source>
        <dbReference type="Proteomes" id="UP000224567"/>
    </source>
</evidence>
<evidence type="ECO:0000256" key="9">
    <source>
        <dbReference type="ARBA" id="ARBA00023136"/>
    </source>
</evidence>
<dbReference type="AlphaFoldDB" id="A0A2G2XRU1"/>
<keyword evidence="9" id="KW-0472">Membrane</keyword>
<evidence type="ECO:0000259" key="10">
    <source>
        <dbReference type="Pfam" id="PF00931"/>
    </source>
</evidence>
<feature type="domain" description="Disease resistance protein winged helix" evidence="11">
    <location>
        <begin position="190"/>
        <end position="250"/>
    </location>
</feature>
<keyword evidence="13" id="KW-1185">Reference proteome</keyword>
<dbReference type="InterPro" id="IPR058922">
    <property type="entry name" value="WHD_DRP"/>
</dbReference>
<dbReference type="GO" id="GO:0016020">
    <property type="term" value="C:membrane"/>
    <property type="evidence" value="ECO:0007669"/>
    <property type="project" value="UniProtKB-SubCell"/>
</dbReference>
<evidence type="ECO:0000256" key="7">
    <source>
        <dbReference type="ARBA" id="ARBA00022840"/>
    </source>
</evidence>
<dbReference type="GO" id="GO:0005524">
    <property type="term" value="F:ATP binding"/>
    <property type="evidence" value="ECO:0007669"/>
    <property type="project" value="UniProtKB-KW"/>
</dbReference>
<dbReference type="GO" id="GO:0098542">
    <property type="term" value="P:defense response to other organism"/>
    <property type="evidence" value="ECO:0007669"/>
    <property type="project" value="TreeGrafter"/>
</dbReference>
<comment type="similarity">
    <text evidence="2">Belongs to the disease resistance NB-LRR family.</text>
</comment>
<protein>
    <submittedName>
        <fullName evidence="12">Uncharacterized protein</fullName>
    </submittedName>
</protein>
<keyword evidence="8" id="KW-0175">Coiled coil</keyword>
<evidence type="ECO:0000256" key="1">
    <source>
        <dbReference type="ARBA" id="ARBA00004170"/>
    </source>
</evidence>
<dbReference type="FunFam" id="1.10.10.10:FF:000322">
    <property type="entry name" value="Probable disease resistance protein At1g63360"/>
    <property type="match status" value="1"/>
</dbReference>
<evidence type="ECO:0000256" key="6">
    <source>
        <dbReference type="ARBA" id="ARBA00022821"/>
    </source>
</evidence>
<dbReference type="Proteomes" id="UP000224567">
    <property type="component" value="Unassembled WGS sequence"/>
</dbReference>
<dbReference type="PANTHER" id="PTHR23155:SF1032">
    <property type="entry name" value="NB-ARC DOMAIN-CONTAINING PROTEIN"/>
    <property type="match status" value="1"/>
</dbReference>
<dbReference type="InterPro" id="IPR027417">
    <property type="entry name" value="P-loop_NTPase"/>
</dbReference>
<keyword evidence="3" id="KW-0433">Leucine-rich repeat</keyword>
<dbReference type="PRINTS" id="PR00364">
    <property type="entry name" value="DISEASERSIST"/>
</dbReference>
<evidence type="ECO:0000256" key="5">
    <source>
        <dbReference type="ARBA" id="ARBA00022741"/>
    </source>
</evidence>
<dbReference type="Gene3D" id="1.10.8.430">
    <property type="entry name" value="Helical domain of apoptotic protease-activating factors"/>
    <property type="match status" value="1"/>
</dbReference>
<dbReference type="EMBL" id="MLFT02000001">
    <property type="protein sequence ID" value="PHT60169.1"/>
    <property type="molecule type" value="Genomic_DNA"/>
</dbReference>
<dbReference type="Gene3D" id="3.40.50.300">
    <property type="entry name" value="P-loop containing nucleotide triphosphate hydrolases"/>
    <property type="match status" value="1"/>
</dbReference>
<keyword evidence="6" id="KW-0611">Plant defense</keyword>
<keyword evidence="5" id="KW-0547">Nucleotide-binding</keyword>
<dbReference type="SUPFAM" id="SSF52540">
    <property type="entry name" value="P-loop containing nucleoside triphosphate hydrolases"/>
    <property type="match status" value="1"/>
</dbReference>
<evidence type="ECO:0000256" key="4">
    <source>
        <dbReference type="ARBA" id="ARBA00022737"/>
    </source>
</evidence>
<sequence>MQMQPVQEEKLKQNLEVIWTWLLDENVSSIGIYDVEDKHRRADQLNWAFRKRKNIVIILDDVWDRLSLEKLGYPLGVAGCKLILTSRSSEVCQKMGCKELLEVKKLNTETRLSPDIERIAKSMAGRCEGLPLGLITLGGSMSGLIDMREWKNALKEFPDDLEDDVFKVPNYSYDRLRDTTMQECFLYCALYPEDDAIGRDELIGRFIMEGLVKGNSREEEFNQGHTILNKLVKLSLLEAVRMHDLLREMALALRITNDKPRYMVRAGIGSQVLAEQDWVFNFDRVSFTTAR</sequence>
<reference evidence="12 13" key="1">
    <citation type="journal article" date="2017" name="Genome Biol.">
        <title>New reference genome sequences of hot pepper reveal the massive evolution of plant disease-resistance genes by retroduplication.</title>
        <authorList>
            <person name="Kim S."/>
            <person name="Park J."/>
            <person name="Yeom S.I."/>
            <person name="Kim Y.M."/>
            <person name="Seo E."/>
            <person name="Kim K.T."/>
            <person name="Kim M.S."/>
            <person name="Lee J.M."/>
            <person name="Cheong K."/>
            <person name="Shin H.S."/>
            <person name="Kim S.B."/>
            <person name="Han K."/>
            <person name="Lee J."/>
            <person name="Park M."/>
            <person name="Lee H.A."/>
            <person name="Lee H.Y."/>
            <person name="Lee Y."/>
            <person name="Oh S."/>
            <person name="Lee J.H."/>
            <person name="Choi E."/>
            <person name="Choi E."/>
            <person name="Lee S.E."/>
            <person name="Jeon J."/>
            <person name="Kim H."/>
            <person name="Choi G."/>
            <person name="Song H."/>
            <person name="Lee J."/>
            <person name="Lee S.C."/>
            <person name="Kwon J.K."/>
            <person name="Lee H.Y."/>
            <person name="Koo N."/>
            <person name="Hong Y."/>
            <person name="Kim R.W."/>
            <person name="Kang W.H."/>
            <person name="Huh J.H."/>
            <person name="Kang B.C."/>
            <person name="Yang T.J."/>
            <person name="Lee Y.H."/>
            <person name="Bennetzen J.L."/>
            <person name="Choi D."/>
        </authorList>
    </citation>
    <scope>NUCLEOTIDE SEQUENCE [LARGE SCALE GENOMIC DNA]</scope>
    <source>
        <strain evidence="13">cv. PBC81</strain>
    </source>
</reference>
<evidence type="ECO:0000256" key="8">
    <source>
        <dbReference type="ARBA" id="ARBA00023054"/>
    </source>
</evidence>
<dbReference type="InterPro" id="IPR036388">
    <property type="entry name" value="WH-like_DNA-bd_sf"/>
</dbReference>
<keyword evidence="4" id="KW-0677">Repeat</keyword>
<dbReference type="STRING" id="33114.A0A2G2XRU1"/>
<dbReference type="Pfam" id="PF00931">
    <property type="entry name" value="NB-ARC"/>
    <property type="match status" value="1"/>
</dbReference>
<organism evidence="12 13">
    <name type="scientific">Capsicum baccatum</name>
    <name type="common">Peruvian pepper</name>
    <dbReference type="NCBI Taxonomy" id="33114"/>
    <lineage>
        <taxon>Eukaryota</taxon>
        <taxon>Viridiplantae</taxon>
        <taxon>Streptophyta</taxon>
        <taxon>Embryophyta</taxon>
        <taxon>Tracheophyta</taxon>
        <taxon>Spermatophyta</taxon>
        <taxon>Magnoliopsida</taxon>
        <taxon>eudicotyledons</taxon>
        <taxon>Gunneridae</taxon>
        <taxon>Pentapetalae</taxon>
        <taxon>asterids</taxon>
        <taxon>lamiids</taxon>
        <taxon>Solanales</taxon>
        <taxon>Solanaceae</taxon>
        <taxon>Solanoideae</taxon>
        <taxon>Capsiceae</taxon>
        <taxon>Capsicum</taxon>
    </lineage>
</organism>
<dbReference type="PANTHER" id="PTHR23155">
    <property type="entry name" value="DISEASE RESISTANCE PROTEIN RP"/>
    <property type="match status" value="1"/>
</dbReference>
<dbReference type="Pfam" id="PF23559">
    <property type="entry name" value="WHD_DRP"/>
    <property type="match status" value="1"/>
</dbReference>
<dbReference type="InterPro" id="IPR044974">
    <property type="entry name" value="Disease_R_plants"/>
</dbReference>
<dbReference type="GO" id="GO:0043531">
    <property type="term" value="F:ADP binding"/>
    <property type="evidence" value="ECO:0007669"/>
    <property type="project" value="InterPro"/>
</dbReference>
<dbReference type="InterPro" id="IPR002182">
    <property type="entry name" value="NB-ARC"/>
</dbReference>